<comment type="subcellular location">
    <subcellularLocation>
        <location evidence="1 10">Periplasm</location>
    </subcellularLocation>
</comment>
<keyword evidence="5 10" id="KW-0813">Transport</keyword>
<keyword evidence="11" id="KW-0449">Lipoprotein</keyword>
<evidence type="ECO:0000256" key="4">
    <source>
        <dbReference type="ARBA" id="ARBA00014035"/>
    </source>
</evidence>
<dbReference type="STRING" id="406100.SAMN04488052_101464"/>
<evidence type="ECO:0000256" key="8">
    <source>
        <dbReference type="ARBA" id="ARBA00022927"/>
    </source>
</evidence>
<keyword evidence="12" id="KW-1185">Reference proteome</keyword>
<dbReference type="Pfam" id="PF03548">
    <property type="entry name" value="LolA"/>
    <property type="match status" value="1"/>
</dbReference>
<evidence type="ECO:0000256" key="9">
    <source>
        <dbReference type="ARBA" id="ARBA00023186"/>
    </source>
</evidence>
<dbReference type="HAMAP" id="MF_00240">
    <property type="entry name" value="LolA"/>
    <property type="match status" value="1"/>
</dbReference>
<evidence type="ECO:0000313" key="12">
    <source>
        <dbReference type="Proteomes" id="UP000199657"/>
    </source>
</evidence>
<accession>A0A1H8QBI6</accession>
<name>A0A1H8QBI6_9GAMM</name>
<dbReference type="AlphaFoldDB" id="A0A1H8QBI6"/>
<evidence type="ECO:0000313" key="11">
    <source>
        <dbReference type="EMBL" id="SEO51361.1"/>
    </source>
</evidence>
<organism evidence="11 12">
    <name type="scientific">Aquisalimonas asiatica</name>
    <dbReference type="NCBI Taxonomy" id="406100"/>
    <lineage>
        <taxon>Bacteria</taxon>
        <taxon>Pseudomonadati</taxon>
        <taxon>Pseudomonadota</taxon>
        <taxon>Gammaproteobacteria</taxon>
        <taxon>Chromatiales</taxon>
        <taxon>Ectothiorhodospiraceae</taxon>
        <taxon>Aquisalimonas</taxon>
    </lineage>
</organism>
<comment type="function">
    <text evidence="10">Participates in the translocation of lipoproteins from the inner membrane to the outer membrane. Only forms a complex with a lipoprotein if the residue after the N-terminal Cys is not an aspartate (The Asp acts as a targeting signal to indicate that the lipoprotein should stay in the inner membrane).</text>
</comment>
<dbReference type="InterPro" id="IPR004564">
    <property type="entry name" value="OM_lipoprot_carrier_LolA-like"/>
</dbReference>
<gene>
    <name evidence="10" type="primary">lolA</name>
    <name evidence="11" type="ORF">SAMN04488052_101464</name>
</gene>
<proteinExistence type="inferred from homology"/>
<dbReference type="OrthoDB" id="9787361at2"/>
<evidence type="ECO:0000256" key="3">
    <source>
        <dbReference type="ARBA" id="ARBA00011245"/>
    </source>
</evidence>
<keyword evidence="6 10" id="KW-0732">Signal</keyword>
<evidence type="ECO:0000256" key="7">
    <source>
        <dbReference type="ARBA" id="ARBA00022764"/>
    </source>
</evidence>
<evidence type="ECO:0000256" key="6">
    <source>
        <dbReference type="ARBA" id="ARBA00022729"/>
    </source>
</evidence>
<evidence type="ECO:0000256" key="2">
    <source>
        <dbReference type="ARBA" id="ARBA00007615"/>
    </source>
</evidence>
<dbReference type="SUPFAM" id="SSF89392">
    <property type="entry name" value="Prokaryotic lipoproteins and lipoprotein localization factors"/>
    <property type="match status" value="1"/>
</dbReference>
<comment type="subunit">
    <text evidence="3 10">Monomer.</text>
</comment>
<keyword evidence="9 10" id="KW-0143">Chaperone</keyword>
<keyword evidence="8 10" id="KW-0653">Protein transport</keyword>
<dbReference type="RefSeq" id="WP_091639574.1">
    <property type="nucleotide sequence ID" value="NZ_FOEG01000001.1"/>
</dbReference>
<evidence type="ECO:0000256" key="1">
    <source>
        <dbReference type="ARBA" id="ARBA00004418"/>
    </source>
</evidence>
<dbReference type="EMBL" id="FOEG01000001">
    <property type="protein sequence ID" value="SEO51361.1"/>
    <property type="molecule type" value="Genomic_DNA"/>
</dbReference>
<dbReference type="CDD" id="cd16325">
    <property type="entry name" value="LolA"/>
    <property type="match status" value="1"/>
</dbReference>
<dbReference type="PANTHER" id="PTHR35869:SF1">
    <property type="entry name" value="OUTER-MEMBRANE LIPOPROTEIN CARRIER PROTEIN"/>
    <property type="match status" value="1"/>
</dbReference>
<dbReference type="InterPro" id="IPR018323">
    <property type="entry name" value="OM_lipoprot_carrier_LolA_Pbac"/>
</dbReference>
<dbReference type="PANTHER" id="PTHR35869">
    <property type="entry name" value="OUTER-MEMBRANE LIPOPROTEIN CARRIER PROTEIN"/>
    <property type="match status" value="1"/>
</dbReference>
<dbReference type="Gene3D" id="2.50.20.10">
    <property type="entry name" value="Lipoprotein localisation LolA/LolB/LppX"/>
    <property type="match status" value="1"/>
</dbReference>
<keyword evidence="7 10" id="KW-0574">Periplasm</keyword>
<evidence type="ECO:0000256" key="5">
    <source>
        <dbReference type="ARBA" id="ARBA00022448"/>
    </source>
</evidence>
<dbReference type="InterPro" id="IPR029046">
    <property type="entry name" value="LolA/LolB/LppX"/>
</dbReference>
<reference evidence="11 12" key="1">
    <citation type="submission" date="2016-10" db="EMBL/GenBank/DDBJ databases">
        <authorList>
            <person name="de Groot N.N."/>
        </authorList>
    </citation>
    <scope>NUCLEOTIDE SEQUENCE [LARGE SCALE GENOMIC DNA]</scope>
    <source>
        <strain evidence="11 12">CGMCC 1.6291</strain>
    </source>
</reference>
<sequence precursor="true">MLRKALMIKAMTLLMLGFSSAVAADARAALESYFSEVENLEGDFEQIVRDEDGQVIEESQGTMAIQRPNRFDWVYEAPYAQRIVADGERLWIHDKDLQQVTVRPLQDTLGTGPALLLSGDLAGLEEQFSIEVADDGWVILNPRDDEWEVDGVRLRMGDGVPAEVVVEDGLGQKNQLLLHNVRTNASLDDNRFRFEPDDDMDVIEQGESRP</sequence>
<dbReference type="GO" id="GO:0042953">
    <property type="term" value="P:lipoprotein transport"/>
    <property type="evidence" value="ECO:0007669"/>
    <property type="project" value="InterPro"/>
</dbReference>
<protein>
    <recommendedName>
        <fullName evidence="4 10">Outer-membrane lipoprotein carrier protein</fullName>
    </recommendedName>
</protein>
<feature type="signal peptide" evidence="10">
    <location>
        <begin position="1"/>
        <end position="23"/>
    </location>
</feature>
<dbReference type="GO" id="GO:0044874">
    <property type="term" value="P:lipoprotein localization to outer membrane"/>
    <property type="evidence" value="ECO:0007669"/>
    <property type="project" value="UniProtKB-UniRule"/>
</dbReference>
<dbReference type="Proteomes" id="UP000199657">
    <property type="component" value="Unassembled WGS sequence"/>
</dbReference>
<evidence type="ECO:0000256" key="10">
    <source>
        <dbReference type="HAMAP-Rule" id="MF_00240"/>
    </source>
</evidence>
<dbReference type="NCBIfam" id="TIGR00547">
    <property type="entry name" value="lolA"/>
    <property type="match status" value="1"/>
</dbReference>
<dbReference type="GO" id="GO:0030288">
    <property type="term" value="C:outer membrane-bounded periplasmic space"/>
    <property type="evidence" value="ECO:0007669"/>
    <property type="project" value="TreeGrafter"/>
</dbReference>
<comment type="similarity">
    <text evidence="2 10">Belongs to the LolA family.</text>
</comment>
<feature type="chain" id="PRO_5011803632" description="Outer-membrane lipoprotein carrier protein" evidence="10">
    <location>
        <begin position="24"/>
        <end position="210"/>
    </location>
</feature>